<evidence type="ECO:0000313" key="1">
    <source>
        <dbReference type="EMBL" id="CAG8834902.1"/>
    </source>
</evidence>
<reference evidence="1 2" key="1">
    <citation type="submission" date="2021-06" db="EMBL/GenBank/DDBJ databases">
        <authorList>
            <person name="Kallberg Y."/>
            <person name="Tangrot J."/>
            <person name="Rosling A."/>
        </authorList>
    </citation>
    <scope>NUCLEOTIDE SEQUENCE [LARGE SCALE GENOMIC DNA]</scope>
    <source>
        <strain evidence="1 2">120-4 pot B 10/14</strain>
    </source>
</reference>
<evidence type="ECO:0000313" key="2">
    <source>
        <dbReference type="Proteomes" id="UP000789901"/>
    </source>
</evidence>
<name>A0ABN7WMV5_GIGMA</name>
<organism evidence="1 2">
    <name type="scientific">Gigaspora margarita</name>
    <dbReference type="NCBI Taxonomy" id="4874"/>
    <lineage>
        <taxon>Eukaryota</taxon>
        <taxon>Fungi</taxon>
        <taxon>Fungi incertae sedis</taxon>
        <taxon>Mucoromycota</taxon>
        <taxon>Glomeromycotina</taxon>
        <taxon>Glomeromycetes</taxon>
        <taxon>Diversisporales</taxon>
        <taxon>Gigasporaceae</taxon>
        <taxon>Gigaspora</taxon>
    </lineage>
</organism>
<keyword evidence="2" id="KW-1185">Reference proteome</keyword>
<proteinExistence type="predicted"/>
<dbReference type="EMBL" id="CAJVQB010050388">
    <property type="protein sequence ID" value="CAG8834902.1"/>
    <property type="molecule type" value="Genomic_DNA"/>
</dbReference>
<protein>
    <submittedName>
        <fullName evidence="1">19167_t:CDS:1</fullName>
    </submittedName>
</protein>
<accession>A0ABN7WMV5</accession>
<gene>
    <name evidence="1" type="ORF">GMARGA_LOCUS32299</name>
</gene>
<comment type="caution">
    <text evidence="1">The sequence shown here is derived from an EMBL/GenBank/DDBJ whole genome shotgun (WGS) entry which is preliminary data.</text>
</comment>
<dbReference type="Proteomes" id="UP000789901">
    <property type="component" value="Unassembled WGS sequence"/>
</dbReference>
<sequence length="91" mass="10425">MSDTYSEYIEGFSIEIADFNPIGPTIYIPLSETLPKCNNGIINIQNNNNCSFNYEIINYDLYREPNALEKFVIKIEKELQAIQEDLSALAK</sequence>